<name>A0A176VGM8_MARPO</name>
<evidence type="ECO:0000256" key="8">
    <source>
        <dbReference type="ARBA" id="ARBA00023002"/>
    </source>
</evidence>
<dbReference type="InterPro" id="IPR020833">
    <property type="entry name" value="LipOase_Fe_BS"/>
</dbReference>
<keyword evidence="11 14" id="KW-0275">Fatty acid biosynthesis</keyword>
<dbReference type="EMBL" id="LVLJ01003850">
    <property type="protein sequence ID" value="OAE19481.1"/>
    <property type="molecule type" value="Genomic_DNA"/>
</dbReference>
<sequence length="975" mass="110314">MVLLMKSVVGLHHSIPAEGLWQRGTSLRDSQHPFSRTTRLRVASKKRSRIAHLAEVVTKIYTPICSTSGRVKQTQRESSVQPAGSSRFSNSPRDLILKAIVTLSRKPRPSISEQFLDKVDAVADRMGFANILLRLVSKEIDPKTGVEKRSKPSALRDWAEKANVVADKLQYTVEWTVPMDFGSPGAVVVLNNHQNEFYLESISIRSSHNDEATYFPCNSWIQPDKLSTYPPTERVFFSNEVHVPSATPPGLRVLREKELKALRGDGKGARKDWERIYDYATYNDLGDPDKGSDLARPTLGQGNVLPESRQENGLTQICLLSTDPNLESRVEVGGRIYVPRDECFDPIKESTFIDSCMKGLMHKLAPAMFARLTDKNFEFSSFGDIDKLYSEGIPSSMRPKNSETNETSSEIFPGYSVPNLIRQLPFIGNSSDSFSKYPLPELLSKDKFAWMRDEEFGRQMLAGQNPSTIECLKVFPPVSELDPEVYGNRESAMTAEQIEGQLEGLTVEQALQEKKLFILDYHDLFMPFVNAINNLEGRKTYATRTLFFLDKENILKPLAIELSLPPATKGAKGSQRVFTPGNEPTNYWLWQLAKAHVCSNDSGHHQLVSHWLRTHACTEPYIIATHRQLSTLHPISKFLRPHLRYTMEINGAARMNLIAADGVIASSIDTSEADPVTKLMFKLIGTLSLETCFTPGKYCMEMSSAVYKQKWRFDMEALPADLIRRGMAEKDANSPHGLKLMIDDYPYAADGLLLWSALEEWVGDYVNIYYGHDARSVVDDYELQKWWAEIRYVGHADKKHEPWWPQLETKEDLVQILTTMLWMTSGHHAAVNFGQFTYGGYIPNHPCLTRKLVPEEGTAEFVEFIRNPQSFFLSMLPNQEQATVMMMIIEALSAHSPDEEYLGERKARWTSDRTALDAFKRFTETMRSVETEIERRNKNSRLKNRNGAGVPPYELLFPRSGPGITGRGVPNSVSI</sequence>
<comment type="caution">
    <text evidence="17">The sequence shown here is derived from an EMBL/GenBank/DDBJ whole genome shotgun (WGS) entry which is preliminary data.</text>
</comment>
<evidence type="ECO:0000256" key="2">
    <source>
        <dbReference type="ARBA" id="ARBA00009419"/>
    </source>
</evidence>
<dbReference type="Gene3D" id="1.20.245.10">
    <property type="entry name" value="Lipoxygenase-1, Domain 5"/>
    <property type="match status" value="1"/>
</dbReference>
<dbReference type="InterPro" id="IPR000907">
    <property type="entry name" value="LipOase"/>
</dbReference>
<dbReference type="SUPFAM" id="SSF48484">
    <property type="entry name" value="Lipoxigenase"/>
    <property type="match status" value="1"/>
</dbReference>
<dbReference type="Gene3D" id="4.10.372.10">
    <property type="entry name" value="Lipoxygenase-1, Domain 3"/>
    <property type="match status" value="1"/>
</dbReference>
<dbReference type="PRINTS" id="PR00087">
    <property type="entry name" value="LIPOXYGENASE"/>
</dbReference>
<evidence type="ECO:0000256" key="12">
    <source>
        <dbReference type="PROSITE-ProRule" id="PRU00152"/>
    </source>
</evidence>
<dbReference type="Gene3D" id="2.60.60.20">
    <property type="entry name" value="PLAT/LH2 domain"/>
    <property type="match status" value="1"/>
</dbReference>
<evidence type="ECO:0000256" key="9">
    <source>
        <dbReference type="ARBA" id="ARBA00023004"/>
    </source>
</evidence>
<evidence type="ECO:0000256" key="1">
    <source>
        <dbReference type="ARBA" id="ARBA00001962"/>
    </source>
</evidence>
<comment type="similarity">
    <text evidence="2 13">Belongs to the lipoxygenase family.</text>
</comment>
<evidence type="ECO:0000256" key="6">
    <source>
        <dbReference type="ARBA" id="ARBA00022832"/>
    </source>
</evidence>
<evidence type="ECO:0000256" key="14">
    <source>
        <dbReference type="RuleBase" id="RU003975"/>
    </source>
</evidence>
<keyword evidence="8 13" id="KW-0560">Oxidoreductase</keyword>
<evidence type="ECO:0000256" key="10">
    <source>
        <dbReference type="ARBA" id="ARBA00023098"/>
    </source>
</evidence>
<keyword evidence="18" id="KW-1185">Reference proteome</keyword>
<dbReference type="InterPro" id="IPR001246">
    <property type="entry name" value="LipOase_plant"/>
</dbReference>
<dbReference type="InterPro" id="IPR013819">
    <property type="entry name" value="LipOase_C"/>
</dbReference>
<dbReference type="SMART" id="SM00308">
    <property type="entry name" value="LH2"/>
    <property type="match status" value="1"/>
</dbReference>
<gene>
    <name evidence="17" type="ORF">AXG93_1040s1450</name>
</gene>
<keyword evidence="10" id="KW-0443">Lipid metabolism</keyword>
<dbReference type="GO" id="GO:0016702">
    <property type="term" value="F:oxidoreductase activity, acting on single donors with incorporation of molecular oxygen, incorporation of two atoms of oxygen"/>
    <property type="evidence" value="ECO:0007669"/>
    <property type="project" value="InterPro"/>
</dbReference>
<dbReference type="InterPro" id="IPR020834">
    <property type="entry name" value="LipOase_CS"/>
</dbReference>
<keyword evidence="6" id="KW-0276">Fatty acid metabolism</keyword>
<keyword evidence="5 14" id="KW-0925">Oxylipin biosynthesis</keyword>
<evidence type="ECO:0000256" key="7">
    <source>
        <dbReference type="ARBA" id="ARBA00022964"/>
    </source>
</evidence>
<dbReference type="Proteomes" id="UP000077202">
    <property type="component" value="Unassembled WGS sequence"/>
</dbReference>
<evidence type="ECO:0000259" key="16">
    <source>
        <dbReference type="PROSITE" id="PS51393"/>
    </source>
</evidence>
<dbReference type="GO" id="GO:0046872">
    <property type="term" value="F:metal ion binding"/>
    <property type="evidence" value="ECO:0007669"/>
    <property type="project" value="UniProtKB-UniRule"/>
</dbReference>
<comment type="cofactor">
    <cofactor evidence="1 13">
        <name>Fe cation</name>
        <dbReference type="ChEBI" id="CHEBI:24875"/>
    </cofactor>
</comment>
<dbReference type="PROSITE" id="PS50095">
    <property type="entry name" value="PLAT"/>
    <property type="match status" value="1"/>
</dbReference>
<reference evidence="17" key="1">
    <citation type="submission" date="2016-03" db="EMBL/GenBank/DDBJ databases">
        <title>Mechanisms controlling the formation of the plant cell surface in tip-growing cells are functionally conserved among land plants.</title>
        <authorList>
            <person name="Honkanen S."/>
            <person name="Jones V.A."/>
            <person name="Morieri G."/>
            <person name="Champion C."/>
            <person name="Hetherington A.J."/>
            <person name="Kelly S."/>
            <person name="Saint-Marcoux D."/>
            <person name="Proust H."/>
            <person name="Prescott H."/>
            <person name="Dolan L."/>
        </authorList>
    </citation>
    <scope>NUCLEOTIDE SEQUENCE [LARGE SCALE GENOMIC DNA]</scope>
    <source>
        <tissue evidence="17">Whole gametophyte</tissue>
    </source>
</reference>
<dbReference type="InterPro" id="IPR027433">
    <property type="entry name" value="Lipoxygenase_dom_3"/>
</dbReference>
<dbReference type="InterPro" id="IPR036226">
    <property type="entry name" value="LipOase_C_sf"/>
</dbReference>
<feature type="domain" description="PLAT" evidence="15">
    <location>
        <begin position="111"/>
        <end position="235"/>
    </location>
</feature>
<organism evidence="17 18">
    <name type="scientific">Marchantia polymorpha subsp. ruderalis</name>
    <dbReference type="NCBI Taxonomy" id="1480154"/>
    <lineage>
        <taxon>Eukaryota</taxon>
        <taxon>Viridiplantae</taxon>
        <taxon>Streptophyta</taxon>
        <taxon>Embryophyta</taxon>
        <taxon>Marchantiophyta</taxon>
        <taxon>Marchantiopsida</taxon>
        <taxon>Marchantiidae</taxon>
        <taxon>Marchantiales</taxon>
        <taxon>Marchantiaceae</taxon>
        <taxon>Marchantia</taxon>
    </lineage>
</organism>
<dbReference type="PANTHER" id="PTHR11771">
    <property type="entry name" value="LIPOXYGENASE"/>
    <property type="match status" value="1"/>
</dbReference>
<dbReference type="Pfam" id="PF01477">
    <property type="entry name" value="PLAT"/>
    <property type="match status" value="1"/>
</dbReference>
<dbReference type="AlphaFoldDB" id="A0A176VGM8"/>
<evidence type="ECO:0000259" key="15">
    <source>
        <dbReference type="PROSITE" id="PS50095"/>
    </source>
</evidence>
<evidence type="ECO:0000313" key="17">
    <source>
        <dbReference type="EMBL" id="OAE19481.1"/>
    </source>
</evidence>
<keyword evidence="4 13" id="KW-0479">Metal-binding</keyword>
<comment type="pathway">
    <text evidence="14">Lipid metabolism; oxylipin biosynthesis.</text>
</comment>
<dbReference type="GO" id="GO:0006633">
    <property type="term" value="P:fatty acid biosynthetic process"/>
    <property type="evidence" value="ECO:0007669"/>
    <property type="project" value="UniProtKB-KW"/>
</dbReference>
<dbReference type="UniPathway" id="UPA00382"/>
<dbReference type="Gene3D" id="3.10.450.60">
    <property type="match status" value="1"/>
</dbReference>
<evidence type="ECO:0000313" key="18">
    <source>
        <dbReference type="Proteomes" id="UP000077202"/>
    </source>
</evidence>
<dbReference type="GO" id="GO:0034440">
    <property type="term" value="P:lipid oxidation"/>
    <property type="evidence" value="ECO:0007669"/>
    <property type="project" value="InterPro"/>
</dbReference>
<feature type="domain" description="Lipoxygenase" evidence="16">
    <location>
        <begin position="241"/>
        <end position="975"/>
    </location>
</feature>
<keyword evidence="3 14" id="KW-0444">Lipid biosynthesis</keyword>
<accession>A0A176VGM8</accession>
<dbReference type="Gene3D" id="4.10.375.10">
    <property type="entry name" value="Lipoxygenase-1, Domain 2"/>
    <property type="match status" value="1"/>
</dbReference>
<dbReference type="EC" id="1.13.11.-" evidence="14"/>
<dbReference type="PROSITE" id="PS00081">
    <property type="entry name" value="LIPOXYGENASE_2"/>
    <property type="match status" value="1"/>
</dbReference>
<dbReference type="InterPro" id="IPR001024">
    <property type="entry name" value="PLAT/LH2_dom"/>
</dbReference>
<proteinExistence type="inferred from homology"/>
<dbReference type="InterPro" id="IPR036392">
    <property type="entry name" value="PLAT/LH2_dom_sf"/>
</dbReference>
<dbReference type="Pfam" id="PF00305">
    <property type="entry name" value="Lipoxygenase"/>
    <property type="match status" value="2"/>
</dbReference>
<dbReference type="FunFam" id="3.10.450.60:FF:000002">
    <property type="entry name" value="Lipoxygenase"/>
    <property type="match status" value="1"/>
</dbReference>
<evidence type="ECO:0000256" key="4">
    <source>
        <dbReference type="ARBA" id="ARBA00022723"/>
    </source>
</evidence>
<evidence type="ECO:0000256" key="13">
    <source>
        <dbReference type="RuleBase" id="RU003974"/>
    </source>
</evidence>
<comment type="caution">
    <text evidence="12">Lacks conserved residue(s) required for the propagation of feature annotation.</text>
</comment>
<dbReference type="PROSITE" id="PS51393">
    <property type="entry name" value="LIPOXYGENASE_3"/>
    <property type="match status" value="1"/>
</dbReference>
<evidence type="ECO:0000256" key="11">
    <source>
        <dbReference type="ARBA" id="ARBA00023160"/>
    </source>
</evidence>
<evidence type="ECO:0000256" key="3">
    <source>
        <dbReference type="ARBA" id="ARBA00022516"/>
    </source>
</evidence>
<keyword evidence="9 13" id="KW-0408">Iron</keyword>
<dbReference type="PRINTS" id="PR00468">
    <property type="entry name" value="PLTLPOXGNASE"/>
</dbReference>
<protein>
    <recommendedName>
        <fullName evidence="14">Lipoxygenase</fullName>
        <ecNumber evidence="14">1.13.11.-</ecNumber>
    </recommendedName>
</protein>
<keyword evidence="7 13" id="KW-0223">Dioxygenase</keyword>
<evidence type="ECO:0000256" key="5">
    <source>
        <dbReference type="ARBA" id="ARBA00022767"/>
    </source>
</evidence>
<dbReference type="PROSITE" id="PS00711">
    <property type="entry name" value="LIPOXYGENASE_1"/>
    <property type="match status" value="1"/>
</dbReference>
<comment type="function">
    <text evidence="14">Plant lipoxygenase may be involved in a number of diverse aspects of plant physiology including growth and development, pest resistance, and senescence or responses to wounding.</text>
</comment>
<dbReference type="GO" id="GO:0031408">
    <property type="term" value="P:oxylipin biosynthetic process"/>
    <property type="evidence" value="ECO:0007669"/>
    <property type="project" value="UniProtKB-UniRule"/>
</dbReference>
<dbReference type="SUPFAM" id="SSF49723">
    <property type="entry name" value="Lipase/lipooxygenase domain (PLAT/LH2 domain)"/>
    <property type="match status" value="1"/>
</dbReference>